<name>A0A6G0VSE6_APHCR</name>
<proteinExistence type="predicted"/>
<organism evidence="2 3">
    <name type="scientific">Aphis craccivora</name>
    <name type="common">Cowpea aphid</name>
    <dbReference type="NCBI Taxonomy" id="307492"/>
    <lineage>
        <taxon>Eukaryota</taxon>
        <taxon>Metazoa</taxon>
        <taxon>Ecdysozoa</taxon>
        <taxon>Arthropoda</taxon>
        <taxon>Hexapoda</taxon>
        <taxon>Insecta</taxon>
        <taxon>Pterygota</taxon>
        <taxon>Neoptera</taxon>
        <taxon>Paraneoptera</taxon>
        <taxon>Hemiptera</taxon>
        <taxon>Sternorrhyncha</taxon>
        <taxon>Aphidomorpha</taxon>
        <taxon>Aphidoidea</taxon>
        <taxon>Aphididae</taxon>
        <taxon>Aphidini</taxon>
        <taxon>Aphis</taxon>
        <taxon>Aphis</taxon>
    </lineage>
</organism>
<comment type="caution">
    <text evidence="2">The sequence shown here is derived from an EMBL/GenBank/DDBJ whole genome shotgun (WGS) entry which is preliminary data.</text>
</comment>
<protein>
    <recommendedName>
        <fullName evidence="1">DUF4817 domain-containing protein</fullName>
    </recommendedName>
</protein>
<dbReference type="Proteomes" id="UP000478052">
    <property type="component" value="Unassembled WGS sequence"/>
</dbReference>
<sequence length="311" mass="36184">MPAIYSNTEYSDMLAIFYECGKSTLNASRQYLEKFPERKQPSRATFNNIKKTMRQTGSFPKGHRLKKNYTATDDAHNVDVLAAFNTTSHASIRSISRQTDIRLKPSDPERRLQFISLIVSLYDQDSSILNKILWTDESCFNNNGMVNRHYSHYWNDSNPFWTRETKSQVRWSTNVWCGTLTGERYLDFLENILPTLLEKVPLHIRQCMWLQQDPPPHNANMVKNYLNHSFPLRWTGTNGPVKWPPRSPDLTPLDFFLWGYLKDRVYTEQSTSLDNLKARITVACKSITLQMLNSVTSSILQRYEKCVSNHG</sequence>
<dbReference type="PANTHER" id="PTHR47326:SF1">
    <property type="entry name" value="HTH PSQ-TYPE DOMAIN-CONTAINING PROTEIN"/>
    <property type="match status" value="1"/>
</dbReference>
<reference evidence="2 3" key="1">
    <citation type="submission" date="2019-08" db="EMBL/GenBank/DDBJ databases">
        <title>Whole genome of Aphis craccivora.</title>
        <authorList>
            <person name="Voronova N.V."/>
            <person name="Shulinski R.S."/>
            <person name="Bandarenka Y.V."/>
            <person name="Zhorov D.G."/>
            <person name="Warner D."/>
        </authorList>
    </citation>
    <scope>NUCLEOTIDE SEQUENCE [LARGE SCALE GENOMIC DNA]</scope>
    <source>
        <strain evidence="2">180601</strain>
        <tissue evidence="2">Whole Body</tissue>
    </source>
</reference>
<dbReference type="OrthoDB" id="10024802at2759"/>
<dbReference type="Pfam" id="PF16087">
    <property type="entry name" value="DUF4817"/>
    <property type="match status" value="1"/>
</dbReference>
<accession>A0A6G0VSE6</accession>
<evidence type="ECO:0000259" key="1">
    <source>
        <dbReference type="Pfam" id="PF16087"/>
    </source>
</evidence>
<feature type="domain" description="DUF4817" evidence="1">
    <location>
        <begin position="9"/>
        <end position="58"/>
    </location>
</feature>
<keyword evidence="3" id="KW-1185">Reference proteome</keyword>
<dbReference type="InterPro" id="IPR036397">
    <property type="entry name" value="RNaseH_sf"/>
</dbReference>
<dbReference type="PANTHER" id="PTHR47326">
    <property type="entry name" value="TRANSPOSABLE ELEMENT TC3 TRANSPOSASE-LIKE PROTEIN"/>
    <property type="match status" value="1"/>
</dbReference>
<evidence type="ECO:0000313" key="2">
    <source>
        <dbReference type="EMBL" id="KAF0706807.1"/>
    </source>
</evidence>
<dbReference type="GO" id="GO:0003676">
    <property type="term" value="F:nucleic acid binding"/>
    <property type="evidence" value="ECO:0007669"/>
    <property type="project" value="InterPro"/>
</dbReference>
<evidence type="ECO:0000313" key="3">
    <source>
        <dbReference type="Proteomes" id="UP000478052"/>
    </source>
</evidence>
<dbReference type="InterPro" id="IPR032135">
    <property type="entry name" value="DUF4817"/>
</dbReference>
<dbReference type="Gene3D" id="3.30.420.10">
    <property type="entry name" value="Ribonuclease H-like superfamily/Ribonuclease H"/>
    <property type="match status" value="1"/>
</dbReference>
<dbReference type="AlphaFoldDB" id="A0A6G0VSE6"/>
<feature type="non-terminal residue" evidence="2">
    <location>
        <position position="311"/>
    </location>
</feature>
<gene>
    <name evidence="2" type="ORF">FWK35_00028527</name>
</gene>
<dbReference type="EMBL" id="VUJU01012778">
    <property type="protein sequence ID" value="KAF0706807.1"/>
    <property type="molecule type" value="Genomic_DNA"/>
</dbReference>